<feature type="region of interest" description="Disordered" evidence="1">
    <location>
        <begin position="907"/>
        <end position="1047"/>
    </location>
</feature>
<name>S3D7L8_OPHP1</name>
<feature type="compositionally biased region" description="Low complexity" evidence="1">
    <location>
        <begin position="729"/>
        <end position="797"/>
    </location>
</feature>
<dbReference type="OMA" id="IRETHDA"/>
<feature type="region of interest" description="Disordered" evidence="1">
    <location>
        <begin position="356"/>
        <end position="422"/>
    </location>
</feature>
<protein>
    <recommendedName>
        <fullName evidence="4">Eisosome protein 1</fullName>
    </recommendedName>
</protein>
<dbReference type="InterPro" id="IPR024527">
    <property type="entry name" value="Eisosome1"/>
</dbReference>
<feature type="compositionally biased region" description="Polar residues" evidence="1">
    <location>
        <begin position="1285"/>
        <end position="1307"/>
    </location>
</feature>
<feature type="region of interest" description="Disordered" evidence="1">
    <location>
        <begin position="708"/>
        <end position="879"/>
    </location>
</feature>
<dbReference type="PANTHER" id="PTHR28298:SF1">
    <property type="entry name" value="EISOSOME PROTEIN 1"/>
    <property type="match status" value="1"/>
</dbReference>
<feature type="compositionally biased region" description="Low complexity" evidence="1">
    <location>
        <begin position="1374"/>
        <end position="1388"/>
    </location>
</feature>
<dbReference type="Pfam" id="PF12757">
    <property type="entry name" value="Eisosome1"/>
    <property type="match status" value="1"/>
</dbReference>
<sequence>MPAPSTAQRPARRQGRHLPAEHSGRLVYADPRSLPSYPTVGVKLDCTNSAALQASQTKSPPAIYTRGPVNPASLKAATAAAAASAALSASPHPTQASQSAPVAESSEPPMSPRPAQRRHHQRKTSESNTFSATPSVSNMSTKAPVDTSTWGNSAATQAFRNSQISIAKNASAPPPKLIPEIAALGPQPSLRAAKGAMKTAPGPSLRPRHKSSSTSSLRHQKSLSSHYPDGVSAGQASSSAANALKAATAAAKASAGDRSSLYHDAGSIPYTTMGRQMYTSHPSIGPEHDDQAHEQMLHASAVAMAKRMYNPQAGGDSSVSGPGGTQGTTLQEAAYKLAQERLEKLHEKYGKDREFRDYYVDPNQGPVGGSSASASRRFSVRGRLRRRRSSSESEISDGRSVEIRNQMSQLSGKISASEDKKRQDRQNVLLAAQRNVKSQLHDIDERVYANSGRVPPATLSSWESKAHSVAQDRANAELSKYPRADQVDIGGGKFIPRNEVDKIATRNVQPVIDDMHEKQQAEYERQEIVRKEQDDRKADAILLKSRDKELKDLKKKLKQEEKEKKNAQKAEEKARKADAKAAKKRGEFMAGSSRETPKPVAAIIPEAPTHQSHHDENELEDTDSEVMTAPDTTSSIRETHDADPPSPTTEPEHTVLANESLSKTREPVSPVSPGSPLSPVSPEARTGWVAPAAIVTAAATIPAVVVSKGSISSPSAQAPSQADRNALTSSTVPSAPSASSAPSAPSYVVPASIALPPTPAALPEAPSTPFTEPRAAPAVPTTPPAAATSVAAPAESPISTPPAAPYSIAAVSANKAAPATTYSPPASPFNATGTSTSRATEYTQEPRSGRRLSNLFVKTSSKDDAPSKPIEYDEVDHDNRNKATLVGGAGAFGAAGAVGADVASRTKASINPGNSLSSSPAKLTSGSRVETGATAKSQPISPKSDGSSSPKSKSKMRTWFKSKFSKPSSTSATSGTDAVQTGRDTKDTTYRAAGADINARKTFVGGHALTSSENVSSKDSPGGTGDGASSTQGMKGNISPAIGSGGLSLPAISGISGGFAAGTTAAATAAASRVSDAGNLPATKAADTGKSVASSAPSLPDTGVSTEANNGLNPGLLDLTGKSKTGGMYVSGSSSHRKPVATETDAKDKSVTTSPDDKPLSTETTSNVSASSDAPATKAANTSDTTVKTAGGPAAKQATKPGLLEPFASVPGKSTGSLGPLTPETRGPTNFSNGVTGDKAAGSSLAGGVSGIKGAATGVAAAATGAAVGGFSYATIVGGVKKDSTSVNETGSSGKKTFTVPSHSNAPGNRASNASYASSNYTSDGTTTTGTRGVSGSGFGLVGTNIFANIIKTGTLADVKDTNTYVTVPPPATAPSTGTAGTTSGESGIDAAYTPPRTLRDPADKKNASPVRDSRFLENLEDQF</sequence>
<keyword evidence="3" id="KW-1185">Reference proteome</keyword>
<feature type="region of interest" description="Disordered" evidence="1">
    <location>
        <begin position="519"/>
        <end position="538"/>
    </location>
</feature>
<feature type="compositionally biased region" description="Low complexity" evidence="1">
    <location>
        <begin position="1311"/>
        <end position="1332"/>
    </location>
</feature>
<feature type="region of interest" description="Disordered" evidence="1">
    <location>
        <begin position="1284"/>
        <end position="1334"/>
    </location>
</feature>
<feature type="compositionally biased region" description="Low complexity" evidence="1">
    <location>
        <begin position="74"/>
        <end position="90"/>
    </location>
</feature>
<gene>
    <name evidence="2" type="ORF">F503_07191</name>
</gene>
<feature type="compositionally biased region" description="Polar residues" evidence="1">
    <location>
        <begin position="1161"/>
        <end position="1188"/>
    </location>
</feature>
<feature type="compositionally biased region" description="Low complexity" evidence="1">
    <location>
        <begin position="667"/>
        <end position="682"/>
    </location>
</feature>
<dbReference type="STRING" id="1262450.S3D7L8"/>
<dbReference type="eggNOG" id="ENOG502S8WV">
    <property type="taxonomic scope" value="Eukaryota"/>
</dbReference>
<dbReference type="HOGENOM" id="CLU_255450_0_0_1"/>
<feature type="compositionally biased region" description="Polar residues" evidence="1">
    <location>
        <begin position="91"/>
        <end position="100"/>
    </location>
</feature>
<dbReference type="GO" id="GO:0070941">
    <property type="term" value="P:eisosome assembly"/>
    <property type="evidence" value="ECO:0007669"/>
    <property type="project" value="TreeGrafter"/>
</dbReference>
<accession>S3D7L8</accession>
<feature type="compositionally biased region" description="Basic and acidic residues" evidence="1">
    <location>
        <begin position="1398"/>
        <end position="1418"/>
    </location>
</feature>
<organism evidence="2 3">
    <name type="scientific">Ophiostoma piceae (strain UAMH 11346)</name>
    <name type="common">Sap stain fungus</name>
    <dbReference type="NCBI Taxonomy" id="1262450"/>
    <lineage>
        <taxon>Eukaryota</taxon>
        <taxon>Fungi</taxon>
        <taxon>Dikarya</taxon>
        <taxon>Ascomycota</taxon>
        <taxon>Pezizomycotina</taxon>
        <taxon>Sordariomycetes</taxon>
        <taxon>Sordariomycetidae</taxon>
        <taxon>Ophiostomatales</taxon>
        <taxon>Ophiostomataceae</taxon>
        <taxon>Ophiostoma</taxon>
    </lineage>
</organism>
<evidence type="ECO:0008006" key="4">
    <source>
        <dbReference type="Google" id="ProtNLM"/>
    </source>
</evidence>
<feature type="region of interest" description="Disordered" evidence="1">
    <location>
        <begin position="74"/>
        <end position="149"/>
    </location>
</feature>
<dbReference type="OrthoDB" id="4070583at2759"/>
<feature type="compositionally biased region" description="Low complexity" evidence="1">
    <location>
        <begin position="965"/>
        <end position="976"/>
    </location>
</feature>
<feature type="compositionally biased region" description="Polar residues" evidence="1">
    <location>
        <begin position="829"/>
        <end position="846"/>
    </location>
</feature>
<evidence type="ECO:0000313" key="3">
    <source>
        <dbReference type="Proteomes" id="UP000016923"/>
    </source>
</evidence>
<feature type="region of interest" description="Disordered" evidence="1">
    <location>
        <begin position="544"/>
        <end position="683"/>
    </location>
</feature>
<feature type="compositionally biased region" description="Polar residues" evidence="1">
    <location>
        <begin position="907"/>
        <end position="928"/>
    </location>
</feature>
<feature type="compositionally biased region" description="Basic residues" evidence="1">
    <location>
        <begin position="378"/>
        <end position="388"/>
    </location>
</feature>
<reference evidence="2 3" key="1">
    <citation type="journal article" date="2013" name="BMC Genomics">
        <title>The genome and transcriptome of the pine saprophyte Ophiostoma piceae, and a comparison with the bark beetle-associated pine pathogen Grosmannia clavigera.</title>
        <authorList>
            <person name="Haridas S."/>
            <person name="Wang Y."/>
            <person name="Lim L."/>
            <person name="Massoumi Alamouti S."/>
            <person name="Jackman S."/>
            <person name="Docking R."/>
            <person name="Robertson G."/>
            <person name="Birol I."/>
            <person name="Bohlmann J."/>
            <person name="Breuil C."/>
        </authorList>
    </citation>
    <scope>NUCLEOTIDE SEQUENCE [LARGE SCALE GENOMIC DNA]</scope>
    <source>
        <strain evidence="2 3">UAMH 11346</strain>
    </source>
</reference>
<feature type="compositionally biased region" description="Polar residues" evidence="1">
    <location>
        <begin position="1009"/>
        <end position="1019"/>
    </location>
</feature>
<dbReference type="PANTHER" id="PTHR28298">
    <property type="entry name" value="EISOSOME PROTEIN 1"/>
    <property type="match status" value="1"/>
</dbReference>
<evidence type="ECO:0000313" key="2">
    <source>
        <dbReference type="EMBL" id="EPE09415.1"/>
    </source>
</evidence>
<feature type="region of interest" description="Disordered" evidence="1">
    <location>
        <begin position="192"/>
        <end position="235"/>
    </location>
</feature>
<feature type="region of interest" description="Disordered" evidence="1">
    <location>
        <begin position="1066"/>
        <end position="1235"/>
    </location>
</feature>
<feature type="compositionally biased region" description="Polar residues" evidence="1">
    <location>
        <begin position="1091"/>
        <end position="1112"/>
    </location>
</feature>
<feature type="compositionally biased region" description="Basic and acidic residues" evidence="1">
    <location>
        <begin position="1144"/>
        <end position="1160"/>
    </location>
</feature>
<feature type="compositionally biased region" description="Polar residues" evidence="1">
    <location>
        <begin position="212"/>
        <end position="225"/>
    </location>
</feature>
<feature type="compositionally biased region" description="Polar residues" evidence="1">
    <location>
        <begin position="126"/>
        <end position="149"/>
    </location>
</feature>
<evidence type="ECO:0000256" key="1">
    <source>
        <dbReference type="SAM" id="MobiDB-lite"/>
    </source>
</evidence>
<feature type="compositionally biased region" description="Low complexity" evidence="1">
    <location>
        <begin position="708"/>
        <end position="722"/>
    </location>
</feature>
<feature type="compositionally biased region" description="Polar residues" evidence="1">
    <location>
        <begin position="403"/>
        <end position="414"/>
    </location>
</feature>
<feature type="compositionally biased region" description="Basic and acidic residues" evidence="1">
    <location>
        <begin position="544"/>
        <end position="587"/>
    </location>
</feature>
<feature type="region of interest" description="Disordered" evidence="1">
    <location>
        <begin position="1368"/>
        <end position="1424"/>
    </location>
</feature>
<proteinExistence type="predicted"/>
<feature type="region of interest" description="Disordered" evidence="1">
    <location>
        <begin position="1"/>
        <end position="41"/>
    </location>
</feature>
<feature type="compositionally biased region" description="Low complexity" evidence="1">
    <location>
        <begin position="937"/>
        <end position="951"/>
    </location>
</feature>
<dbReference type="EMBL" id="KE148147">
    <property type="protein sequence ID" value="EPE09415.1"/>
    <property type="molecule type" value="Genomic_DNA"/>
</dbReference>
<dbReference type="VEuPathDB" id="FungiDB:F503_07191"/>
<feature type="compositionally biased region" description="Basic residues" evidence="1">
    <location>
        <begin position="952"/>
        <end position="964"/>
    </location>
</feature>
<dbReference type="Proteomes" id="UP000016923">
    <property type="component" value="Unassembled WGS sequence"/>
</dbReference>